<dbReference type="RefSeq" id="WP_045778862.1">
    <property type="nucleotide sequence ID" value="NZ_LAJX01000076.1"/>
</dbReference>
<evidence type="ECO:0000313" key="5">
    <source>
        <dbReference type="Proteomes" id="UP000033684"/>
    </source>
</evidence>
<evidence type="ECO:0000313" key="4">
    <source>
        <dbReference type="EMBL" id="KJV06914.1"/>
    </source>
</evidence>
<dbReference type="Pfam" id="PF13432">
    <property type="entry name" value="TPR_16"/>
    <property type="match status" value="1"/>
</dbReference>
<dbReference type="PROSITE" id="PS50005">
    <property type="entry name" value="TPR"/>
    <property type="match status" value="1"/>
</dbReference>
<dbReference type="InterPro" id="IPR019734">
    <property type="entry name" value="TPR_rpt"/>
</dbReference>
<dbReference type="Pfam" id="PF07719">
    <property type="entry name" value="TPR_2"/>
    <property type="match status" value="1"/>
</dbReference>
<reference evidence="4 5" key="2">
    <citation type="journal article" date="2016" name="Microb. Ecol.">
        <title>Genome Characteristics of a Novel Type I Methanotroph (Sn10-6) Isolated from a Flooded Indian Rice Field.</title>
        <authorList>
            <person name="Rahalkar M.C."/>
            <person name="Pandit P.S."/>
            <person name="Dhakephalkar P.K."/>
            <person name="Pore S."/>
            <person name="Arora P."/>
            <person name="Kapse N."/>
        </authorList>
    </citation>
    <scope>NUCLEOTIDE SEQUENCE [LARGE SCALE GENOMIC DNA]</scope>
    <source>
        <strain evidence="4 5">Sn10-6</strain>
    </source>
</reference>
<evidence type="ECO:0000256" key="2">
    <source>
        <dbReference type="ARBA" id="ARBA00022803"/>
    </source>
</evidence>
<dbReference type="SMART" id="SM00028">
    <property type="entry name" value="TPR"/>
    <property type="match status" value="11"/>
</dbReference>
<gene>
    <name evidence="4" type="ORF">VZ94_08250</name>
</gene>
<keyword evidence="1" id="KW-0677">Repeat</keyword>
<protein>
    <submittedName>
        <fullName evidence="4">Uncharacterized protein</fullName>
    </submittedName>
</protein>
<dbReference type="PROSITE" id="PS50293">
    <property type="entry name" value="TPR_REGION"/>
    <property type="match status" value="1"/>
</dbReference>
<dbReference type="InterPro" id="IPR011990">
    <property type="entry name" value="TPR-like_helical_dom_sf"/>
</dbReference>
<keyword evidence="5" id="KW-1185">Reference proteome</keyword>
<accession>A0A0F3IMY7</accession>
<organism evidence="4 5">
    <name type="scientific">Methylocucumis oryzae</name>
    <dbReference type="NCBI Taxonomy" id="1632867"/>
    <lineage>
        <taxon>Bacteria</taxon>
        <taxon>Pseudomonadati</taxon>
        <taxon>Pseudomonadota</taxon>
        <taxon>Gammaproteobacteria</taxon>
        <taxon>Methylococcales</taxon>
        <taxon>Methylococcaceae</taxon>
        <taxon>Methylocucumis</taxon>
    </lineage>
</organism>
<dbReference type="SUPFAM" id="SSF48452">
    <property type="entry name" value="TPR-like"/>
    <property type="match status" value="2"/>
</dbReference>
<evidence type="ECO:0000256" key="1">
    <source>
        <dbReference type="ARBA" id="ARBA00022737"/>
    </source>
</evidence>
<comment type="caution">
    <text evidence="4">The sequence shown here is derived from an EMBL/GenBank/DDBJ whole genome shotgun (WGS) entry which is preliminary data.</text>
</comment>
<reference evidence="5" key="1">
    <citation type="submission" date="2015-03" db="EMBL/GenBank/DDBJ databases">
        <title>Draft genome sequence of a novel methanotroph (Sn10-6) isolated from flooded ricefield rhizosphere in India.</title>
        <authorList>
            <person name="Pandit P.S."/>
            <person name="Pore S.D."/>
            <person name="Arora P."/>
            <person name="Kapse N.G."/>
            <person name="Dhakephalkar P.K."/>
            <person name="Rahalkar M.C."/>
        </authorList>
    </citation>
    <scope>NUCLEOTIDE SEQUENCE [LARGE SCALE GENOMIC DNA]</scope>
    <source>
        <strain evidence="5">Sn10-6</strain>
    </source>
</reference>
<keyword evidence="2 3" id="KW-0802">TPR repeat</keyword>
<dbReference type="EMBL" id="LAJX01000076">
    <property type="protein sequence ID" value="KJV06914.1"/>
    <property type="molecule type" value="Genomic_DNA"/>
</dbReference>
<proteinExistence type="predicted"/>
<evidence type="ECO:0000256" key="3">
    <source>
        <dbReference type="PROSITE-ProRule" id="PRU00339"/>
    </source>
</evidence>
<dbReference type="Gene3D" id="1.25.40.10">
    <property type="entry name" value="Tetratricopeptide repeat domain"/>
    <property type="match status" value="3"/>
</dbReference>
<dbReference type="Pfam" id="PF13174">
    <property type="entry name" value="TPR_6"/>
    <property type="match status" value="1"/>
</dbReference>
<dbReference type="PANTHER" id="PTHR45586">
    <property type="entry name" value="TPR REPEAT-CONTAINING PROTEIN PA4667"/>
    <property type="match status" value="1"/>
</dbReference>
<dbReference type="AlphaFoldDB" id="A0A0F3IMY7"/>
<dbReference type="InterPro" id="IPR013105">
    <property type="entry name" value="TPR_2"/>
</dbReference>
<dbReference type="InterPro" id="IPR051012">
    <property type="entry name" value="CellSynth/LPSAsmb/PSIAsmb"/>
</dbReference>
<dbReference type="OrthoDB" id="7637125at2"/>
<sequence>MAIAELLPMLDTPTGLYELRFKLAELYVLQNKLKDAEDTLKEIIVADSGRSAAKARYRLAKLYLSERQLAEAKTLLNELTKTSIDTVLATTLKAEIALAEHKITEAISDLRSVLLTQPNNLAVLKLLSAAHLLANDKVLAKENLAKIVTLNPSDETARLDLVNLLLQAGDSQNAVQQLNALFKLNPSSKMGLQTLFQLYIAQKEWPQAQAIATKLQQLYPHDALGFYLAGLAEQGLGKLEQSNSQFEQALRRQEQSVEPLAQLIKNYLSLKQTDKAVTKLKELIKQQSQHFYAYNLLGQVYQLSNKASEALSAFDQALKIKPNWAEPYRHIAAIQLAQKQREPAKQTLSEGIANASEPWELVNELVALYEQERDYDKAQRLLAQLQQKYPDSLALLNRYVSYAVNHAEASELLTQLKQQAQPLASVQNSEYLDTLGWLAFKLKDYDSAKKHLTQALNASA</sequence>
<dbReference type="Proteomes" id="UP000033684">
    <property type="component" value="Unassembled WGS sequence"/>
</dbReference>
<dbReference type="PANTHER" id="PTHR45586:SF1">
    <property type="entry name" value="LIPOPOLYSACCHARIDE ASSEMBLY PROTEIN B"/>
    <property type="match status" value="1"/>
</dbReference>
<dbReference type="Pfam" id="PF13181">
    <property type="entry name" value="TPR_8"/>
    <property type="match status" value="1"/>
</dbReference>
<name>A0A0F3IMY7_9GAMM</name>
<feature type="repeat" description="TPR" evidence="3">
    <location>
        <begin position="291"/>
        <end position="324"/>
    </location>
</feature>